<keyword evidence="2 7" id="KW-0479">Metal-binding</keyword>
<evidence type="ECO:0000256" key="6">
    <source>
        <dbReference type="PIRSR" id="PIRSR617512-2"/>
    </source>
</evidence>
<keyword evidence="12" id="KW-1185">Reference proteome</keyword>
<dbReference type="Proteomes" id="UP000031643">
    <property type="component" value="Chromosome"/>
</dbReference>
<sequence length="629" mass="68860">MRMSFGVLAGTVVALTMGMSGQAFSMNSDEEQLKRMADPDQWPAPGRDFELTRHSTLSDITTDNVNKLQMSWAQGTNALRGHEGQPLVIKDVGGKTMLFMISGCPSMANCNVVQGLDLSDPDNPKQVWSYVKKTDRDESAVPRACCDTVNRGGSYADGKFVYGTLDGFVIALDGQTGKEVWVVKYAYPEKGETITPAPLIADNKVIMGFGGNEFAARGRVAAFNLADGSEAWVCHSTGSDKDVCLTPETNKANPHFGQAGEDLGIKTFPGEDYKIGGGAAWGYVSYDPELKLVYYSTGNPGLWSPSYRCPDKTHEECNTGAFDNKWSMTIFARKADNGDAVWAYQMTPFDQWDYDGINENILTDMDIDGKKVKALTHFDRNGFAYVLDRTDGTLLRATKYVTTDWAEKVDMKTGRPIKVRDHSPLEVGRNVSTCPSAMGGKDHQPGSVDPKEPNIFYMPTNNWCMELEPQERTHTNQGTVYVFANVYMYPEKQGTTGKIKKYDVLTGKTLWEIPDPYPNWAGTMVTDGGLMFYGSLGGDFRAVDRKSGKVLWSRKLGSGIIANPITYKVGGKQYVGVYSGIGGWIGLPVTAGLDLNDKFGAIGATAMTKAAGLNHIPQGGTLNVFRLYE</sequence>
<evidence type="ECO:0000313" key="12">
    <source>
        <dbReference type="Proteomes" id="UP000031643"/>
    </source>
</evidence>
<feature type="binding site" evidence="7">
    <location>
        <position position="353"/>
    </location>
    <ligand>
        <name>Ca(2+)</name>
        <dbReference type="ChEBI" id="CHEBI:29108"/>
    </ligand>
</feature>
<evidence type="ECO:0000256" key="9">
    <source>
        <dbReference type="SAM" id="SignalP"/>
    </source>
</evidence>
<dbReference type="RefSeq" id="WP_045365384.1">
    <property type="nucleotide sequence ID" value="NZ_AP014648.1"/>
</dbReference>
<feature type="domain" description="Pyrrolo-quinoline quinone repeat" evidence="10">
    <location>
        <begin position="42"/>
        <end position="395"/>
    </location>
</feature>
<organism evidence="11 12">
    <name type="scientific">Methyloceanibacter caenitepidi</name>
    <dbReference type="NCBI Taxonomy" id="1384459"/>
    <lineage>
        <taxon>Bacteria</taxon>
        <taxon>Pseudomonadati</taxon>
        <taxon>Pseudomonadota</taxon>
        <taxon>Alphaproteobacteria</taxon>
        <taxon>Hyphomicrobiales</taxon>
        <taxon>Hyphomicrobiaceae</taxon>
        <taxon>Methyloceanibacter</taxon>
    </lineage>
</organism>
<dbReference type="OrthoDB" id="9794322at2"/>
<feature type="domain" description="Pyrrolo-quinoline quinone repeat" evidence="10">
    <location>
        <begin position="518"/>
        <end position="575"/>
    </location>
</feature>
<dbReference type="InterPro" id="IPR018391">
    <property type="entry name" value="PQQ_b-propeller_rpt"/>
</dbReference>
<dbReference type="EC" id="1.1.2.-" evidence="11"/>
<dbReference type="Gene3D" id="2.140.10.10">
    <property type="entry name" value="Quinoprotein alcohol dehydrogenase-like superfamily"/>
    <property type="match status" value="1"/>
</dbReference>
<dbReference type="Pfam" id="PF01011">
    <property type="entry name" value="PQQ"/>
    <property type="match status" value="2"/>
</dbReference>
<dbReference type="GO" id="GO:0016020">
    <property type="term" value="C:membrane"/>
    <property type="evidence" value="ECO:0007669"/>
    <property type="project" value="InterPro"/>
</dbReference>
<dbReference type="NCBIfam" id="TIGR03075">
    <property type="entry name" value="PQQ_enz_alc_DH"/>
    <property type="match status" value="1"/>
</dbReference>
<evidence type="ECO:0000256" key="8">
    <source>
        <dbReference type="PIRSR" id="PIRSR617512-4"/>
    </source>
</evidence>
<dbReference type="InterPro" id="IPR002372">
    <property type="entry name" value="PQQ_rpt_dom"/>
</dbReference>
<keyword evidence="7" id="KW-0106">Calcium</keyword>
<feature type="binding site" evidence="6">
    <location>
        <position position="195"/>
    </location>
    <ligand>
        <name>pyrroloquinoline quinone</name>
        <dbReference type="ChEBI" id="CHEBI:58442"/>
    </ligand>
</feature>
<feature type="binding site" evidence="6">
    <location>
        <position position="83"/>
    </location>
    <ligand>
        <name>pyrroloquinoline quinone</name>
        <dbReference type="ChEBI" id="CHEBI:58442"/>
    </ligand>
</feature>
<dbReference type="SUPFAM" id="SSF50998">
    <property type="entry name" value="Quinoprotein alcohol dehydrogenase-like"/>
    <property type="match status" value="1"/>
</dbReference>
<comment type="similarity">
    <text evidence="1">Belongs to the bacterial PQQ dehydrogenase family.</text>
</comment>
<feature type="binding site" evidence="7">
    <location>
        <position position="299"/>
    </location>
    <ligand>
        <name>Ca(2+)</name>
        <dbReference type="ChEBI" id="CHEBI:29108"/>
    </ligand>
</feature>
<comment type="cofactor">
    <cofactor evidence="6">
        <name>pyrroloquinoline quinone</name>
        <dbReference type="ChEBI" id="CHEBI:58442"/>
    </cofactor>
    <text evidence="6">Binds 1 PQQ group per subunit.</text>
</comment>
<dbReference type="STRING" id="1384459.GL4_1130"/>
<feature type="binding site" evidence="6">
    <location>
        <position position="151"/>
    </location>
    <ligand>
        <name>pyrroloquinoline quinone</name>
        <dbReference type="ChEBI" id="CHEBI:58442"/>
    </ligand>
</feature>
<keyword evidence="4 11" id="KW-0560">Oxidoreductase</keyword>
<feature type="active site" description="Proton acceptor" evidence="5">
    <location>
        <position position="353"/>
    </location>
</feature>
<evidence type="ECO:0000313" key="11">
    <source>
        <dbReference type="EMBL" id="BAQ16588.1"/>
    </source>
</evidence>
<dbReference type="AlphaFoldDB" id="A0A0A8K0T2"/>
<evidence type="ECO:0000256" key="2">
    <source>
        <dbReference type="ARBA" id="ARBA00022723"/>
    </source>
</evidence>
<dbReference type="HOGENOM" id="CLU_018478_0_1_5"/>
<name>A0A0A8K0T2_9HYPH</name>
<protein>
    <submittedName>
        <fullName evidence="11">Methanol dehydrogenase large subunit protein</fullName>
        <ecNumber evidence="11">1.1.2.-</ecNumber>
    </submittedName>
</protein>
<evidence type="ECO:0000256" key="7">
    <source>
        <dbReference type="PIRSR" id="PIRSR617512-3"/>
    </source>
</evidence>
<evidence type="ECO:0000256" key="1">
    <source>
        <dbReference type="ARBA" id="ARBA00008156"/>
    </source>
</evidence>
<dbReference type="GO" id="GO:0016614">
    <property type="term" value="F:oxidoreductase activity, acting on CH-OH group of donors"/>
    <property type="evidence" value="ECO:0007669"/>
    <property type="project" value="InterPro"/>
</dbReference>
<dbReference type="EMBL" id="AP014648">
    <property type="protein sequence ID" value="BAQ16588.1"/>
    <property type="molecule type" value="Genomic_DNA"/>
</dbReference>
<keyword evidence="9" id="KW-0732">Signal</keyword>
<keyword evidence="3 6" id="KW-0634">PQQ</keyword>
<feature type="chain" id="PRO_5002038468" evidence="9">
    <location>
        <begin position="26"/>
        <end position="629"/>
    </location>
</feature>
<dbReference type="SMART" id="SM00564">
    <property type="entry name" value="PQQ"/>
    <property type="match status" value="4"/>
</dbReference>
<keyword evidence="8" id="KW-1015">Disulfide bond</keyword>
<feature type="binding site" evidence="7">
    <location>
        <position position="213"/>
    </location>
    <ligand>
        <name>Ca(2+)</name>
        <dbReference type="ChEBI" id="CHEBI:29108"/>
    </ligand>
</feature>
<comment type="cofactor">
    <cofactor evidence="7">
        <name>Ca(2+)</name>
        <dbReference type="ChEBI" id="CHEBI:29108"/>
    </cofactor>
    <text evidence="7">Binds 1 Ca(2+) ion per subunit.</text>
</comment>
<dbReference type="InterPro" id="IPR017512">
    <property type="entry name" value="PQQ_MeOH/EtOH_DH"/>
</dbReference>
<evidence type="ECO:0000256" key="5">
    <source>
        <dbReference type="PIRSR" id="PIRSR617512-1"/>
    </source>
</evidence>
<evidence type="ECO:0000256" key="4">
    <source>
        <dbReference type="ARBA" id="ARBA00023002"/>
    </source>
</evidence>
<proteinExistence type="inferred from homology"/>
<dbReference type="GO" id="GO:0005509">
    <property type="term" value="F:calcium ion binding"/>
    <property type="evidence" value="ECO:0007669"/>
    <property type="project" value="InterPro"/>
</dbReference>
<dbReference type="PANTHER" id="PTHR32303">
    <property type="entry name" value="QUINOPROTEIN ALCOHOL DEHYDROGENASE (CYTOCHROME C)"/>
    <property type="match status" value="1"/>
</dbReference>
<evidence type="ECO:0000256" key="3">
    <source>
        <dbReference type="ARBA" id="ARBA00022891"/>
    </source>
</evidence>
<feature type="signal peptide" evidence="9">
    <location>
        <begin position="1"/>
        <end position="25"/>
    </location>
</feature>
<feature type="disulfide bond" evidence="8">
    <location>
        <begin position="145"/>
        <end position="146"/>
    </location>
</feature>
<accession>A0A0A8K0T2</accession>
<dbReference type="InterPro" id="IPR011047">
    <property type="entry name" value="Quinoprotein_ADH-like_sf"/>
</dbReference>
<gene>
    <name evidence="11" type="ORF">GL4_1130</name>
</gene>
<dbReference type="PANTHER" id="PTHR32303:SF4">
    <property type="entry name" value="QUINOPROTEIN GLUCOSE DEHYDROGENASE"/>
    <property type="match status" value="1"/>
</dbReference>
<evidence type="ECO:0000259" key="10">
    <source>
        <dbReference type="Pfam" id="PF01011"/>
    </source>
</evidence>
<reference evidence="11 12" key="1">
    <citation type="submission" date="2014-09" db="EMBL/GenBank/DDBJ databases">
        <title>Genome sequencing of Methyloceanibacter caenitepidi Gela4.</title>
        <authorList>
            <person name="Takeuchi M."/>
            <person name="Susumu S."/>
            <person name="Kamagata Y."/>
            <person name="Oshima K."/>
            <person name="Hattori M."/>
            <person name="Iwasaki W."/>
        </authorList>
    </citation>
    <scope>NUCLEOTIDE SEQUENCE [LARGE SCALE GENOMIC DNA]</scope>
    <source>
        <strain evidence="11 12">Gela4</strain>
    </source>
</reference>
<dbReference type="KEGG" id="mcg:GL4_1130"/>